<gene>
    <name evidence="1" type="ORF">L1049_008400</name>
</gene>
<sequence length="66" mass="7477">MGGNGRRLSEIAGVTYRSPTNVIGAQMLTKAVPHGRTQYGRKGGEIEWEKCFYFARRCWEIENAAR</sequence>
<accession>A0AAP0S6D3</accession>
<proteinExistence type="predicted"/>
<evidence type="ECO:0000313" key="2">
    <source>
        <dbReference type="Proteomes" id="UP001415857"/>
    </source>
</evidence>
<evidence type="ECO:0000313" key="1">
    <source>
        <dbReference type="EMBL" id="KAK9290233.1"/>
    </source>
</evidence>
<dbReference type="Proteomes" id="UP001415857">
    <property type="component" value="Unassembled WGS sequence"/>
</dbReference>
<name>A0AAP0S6D3_LIQFO</name>
<dbReference type="EMBL" id="JBBPBK010000002">
    <property type="protein sequence ID" value="KAK9290233.1"/>
    <property type="molecule type" value="Genomic_DNA"/>
</dbReference>
<keyword evidence="2" id="KW-1185">Reference proteome</keyword>
<reference evidence="1 2" key="1">
    <citation type="journal article" date="2024" name="Plant J.">
        <title>Genome sequences and population genomics reveal climatic adaptation and genomic divergence between two closely related sweetgum species.</title>
        <authorList>
            <person name="Xu W.Q."/>
            <person name="Ren C.Q."/>
            <person name="Zhang X.Y."/>
            <person name="Comes H.P."/>
            <person name="Liu X.H."/>
            <person name="Li Y.G."/>
            <person name="Kettle C.J."/>
            <person name="Jalonen R."/>
            <person name="Gaisberger H."/>
            <person name="Ma Y.Z."/>
            <person name="Qiu Y.X."/>
        </authorList>
    </citation>
    <scope>NUCLEOTIDE SEQUENCE [LARGE SCALE GENOMIC DNA]</scope>
    <source>
        <strain evidence="1">Hangzhou</strain>
    </source>
</reference>
<organism evidence="1 2">
    <name type="scientific">Liquidambar formosana</name>
    <name type="common">Formosan gum</name>
    <dbReference type="NCBI Taxonomy" id="63359"/>
    <lineage>
        <taxon>Eukaryota</taxon>
        <taxon>Viridiplantae</taxon>
        <taxon>Streptophyta</taxon>
        <taxon>Embryophyta</taxon>
        <taxon>Tracheophyta</taxon>
        <taxon>Spermatophyta</taxon>
        <taxon>Magnoliopsida</taxon>
        <taxon>eudicotyledons</taxon>
        <taxon>Gunneridae</taxon>
        <taxon>Pentapetalae</taxon>
        <taxon>Saxifragales</taxon>
        <taxon>Altingiaceae</taxon>
        <taxon>Liquidambar</taxon>
    </lineage>
</organism>
<dbReference type="AlphaFoldDB" id="A0AAP0S6D3"/>
<comment type="caution">
    <text evidence="1">The sequence shown here is derived from an EMBL/GenBank/DDBJ whole genome shotgun (WGS) entry which is preliminary data.</text>
</comment>
<protein>
    <submittedName>
        <fullName evidence="1">Uncharacterized protein</fullName>
    </submittedName>
</protein>